<dbReference type="Proteomes" id="UP000233469">
    <property type="component" value="Unassembled WGS sequence"/>
</dbReference>
<comment type="caution">
    <text evidence="1">The sequence shown here is derived from an EMBL/GenBank/DDBJ whole genome shotgun (WGS) entry which is preliminary data.</text>
</comment>
<evidence type="ECO:0000313" key="2">
    <source>
        <dbReference type="Proteomes" id="UP000233469"/>
    </source>
</evidence>
<proteinExistence type="predicted"/>
<dbReference type="AlphaFoldDB" id="A0A2N1L8C9"/>
<name>A0A2N1L8C9_9GLOM</name>
<protein>
    <submittedName>
        <fullName evidence="1">Uncharacterized protein</fullName>
    </submittedName>
</protein>
<reference evidence="1 2" key="1">
    <citation type="submission" date="2016-04" db="EMBL/GenBank/DDBJ databases">
        <title>Genome analyses suggest a sexual origin of heterokaryosis in a supposedly ancient asexual fungus.</title>
        <authorList>
            <person name="Ropars J."/>
            <person name="Sedzielewska K."/>
            <person name="Noel J."/>
            <person name="Charron P."/>
            <person name="Farinelli L."/>
            <person name="Marton T."/>
            <person name="Kruger M."/>
            <person name="Pelin A."/>
            <person name="Brachmann A."/>
            <person name="Corradi N."/>
        </authorList>
    </citation>
    <scope>NUCLEOTIDE SEQUENCE [LARGE SCALE GENOMIC DNA]</scope>
    <source>
        <strain evidence="1 2">C2</strain>
    </source>
</reference>
<dbReference type="EMBL" id="LLXL01008976">
    <property type="protein sequence ID" value="PKK45655.1"/>
    <property type="molecule type" value="Genomic_DNA"/>
</dbReference>
<organism evidence="1 2">
    <name type="scientific">Rhizophagus irregularis</name>
    <dbReference type="NCBI Taxonomy" id="588596"/>
    <lineage>
        <taxon>Eukaryota</taxon>
        <taxon>Fungi</taxon>
        <taxon>Fungi incertae sedis</taxon>
        <taxon>Mucoromycota</taxon>
        <taxon>Glomeromycotina</taxon>
        <taxon>Glomeromycetes</taxon>
        <taxon>Glomerales</taxon>
        <taxon>Glomeraceae</taxon>
        <taxon>Rhizophagus</taxon>
    </lineage>
</organism>
<accession>A0A2N1L8C9</accession>
<reference evidence="1 2" key="2">
    <citation type="submission" date="2017-10" db="EMBL/GenBank/DDBJ databases">
        <title>Extensive intraspecific genome diversity in a model arbuscular mycorrhizal fungus.</title>
        <authorList>
            <person name="Chen E.C.H."/>
            <person name="Morin E."/>
            <person name="Baudet D."/>
            <person name="Noel J."/>
            <person name="Ndikumana S."/>
            <person name="Charron P."/>
            <person name="St-Onge C."/>
            <person name="Giorgi J."/>
            <person name="Grigoriev I.V."/>
            <person name="Roux C."/>
            <person name="Martin F.M."/>
            <person name="Corradi N."/>
        </authorList>
    </citation>
    <scope>NUCLEOTIDE SEQUENCE [LARGE SCALE GENOMIC DNA]</scope>
    <source>
        <strain evidence="1 2">C2</strain>
    </source>
</reference>
<evidence type="ECO:0000313" key="1">
    <source>
        <dbReference type="EMBL" id="PKK45655.1"/>
    </source>
</evidence>
<gene>
    <name evidence="1" type="ORF">RhiirC2_803902</name>
</gene>
<dbReference type="VEuPathDB" id="FungiDB:RhiirA1_456983"/>
<sequence>MYFNLYIFYQIITPDKKTAISEIYLFGLQLKCINRNRKDRPYELKLHKESTKTTQIKRAKGLAKIKQVHFENTIKDFTIPKIVDENYLKKKQKLQSIAYVQDVENIPRDAYHHLAAVESILL</sequence>